<evidence type="ECO:0000313" key="3">
    <source>
        <dbReference type="EMBL" id="RZC77661.1"/>
    </source>
</evidence>
<dbReference type="Proteomes" id="UP000316621">
    <property type="component" value="Chromosome 9"/>
</dbReference>
<dbReference type="InterPro" id="IPR044741">
    <property type="entry name" value="NsLTP-like"/>
</dbReference>
<feature type="signal peptide" evidence="1">
    <location>
        <begin position="1"/>
        <end position="24"/>
    </location>
</feature>
<proteinExistence type="predicted"/>
<gene>
    <name evidence="3" type="ORF">C5167_001859</name>
</gene>
<feature type="domain" description="Bifunctional inhibitor/plant lipid transfer protein/seed storage helical" evidence="2">
    <location>
        <begin position="27"/>
        <end position="104"/>
    </location>
</feature>
<dbReference type="Gramene" id="RZC77661">
    <property type="protein sequence ID" value="RZC77661"/>
    <property type="gene ID" value="C5167_001859"/>
</dbReference>
<keyword evidence="1" id="KW-0732">Signal</keyword>
<dbReference type="EMBL" id="CM010723">
    <property type="protein sequence ID" value="RZC77661.1"/>
    <property type="molecule type" value="Genomic_DNA"/>
</dbReference>
<evidence type="ECO:0000313" key="4">
    <source>
        <dbReference type="Proteomes" id="UP000316621"/>
    </source>
</evidence>
<keyword evidence="4" id="KW-1185">Reference proteome</keyword>
<dbReference type="InterPro" id="IPR036312">
    <property type="entry name" value="Bifun_inhib/LTP/seed_sf"/>
</dbReference>
<sequence>MGITILRWLSLVLFIVGTIGVVLGDDQGGCQSQASGLAKECAQYVLRTGPKIPPSKACCELINTIDIPCLCNHATKEIELIVSMEKVVYVAGLCGKALPHGGKCGSFTIPPA</sequence>
<dbReference type="SUPFAM" id="SSF47699">
    <property type="entry name" value="Bifunctional inhibitor/lipid-transfer protein/seed storage 2S albumin"/>
    <property type="match status" value="1"/>
</dbReference>
<dbReference type="Gene3D" id="1.10.110.10">
    <property type="entry name" value="Plant lipid-transfer and hydrophobic proteins"/>
    <property type="match status" value="1"/>
</dbReference>
<dbReference type="AlphaFoldDB" id="A0A4Y7KZZ2"/>
<dbReference type="OMA" id="EAMISME"/>
<dbReference type="PANTHER" id="PTHR33286:SF54">
    <property type="entry name" value="BIFUNCTIONAL INHIBITOR_LIPID-TRANSFER PROTEIN_SEED STORAGE 2S ALBUMIN SUPERFAMILY PROTEIN"/>
    <property type="match status" value="1"/>
</dbReference>
<protein>
    <recommendedName>
        <fullName evidence="2">Bifunctional inhibitor/plant lipid transfer protein/seed storage helical domain-containing protein</fullName>
    </recommendedName>
</protein>
<organism evidence="3 4">
    <name type="scientific">Papaver somniferum</name>
    <name type="common">Opium poppy</name>
    <dbReference type="NCBI Taxonomy" id="3469"/>
    <lineage>
        <taxon>Eukaryota</taxon>
        <taxon>Viridiplantae</taxon>
        <taxon>Streptophyta</taxon>
        <taxon>Embryophyta</taxon>
        <taxon>Tracheophyta</taxon>
        <taxon>Spermatophyta</taxon>
        <taxon>Magnoliopsida</taxon>
        <taxon>Ranunculales</taxon>
        <taxon>Papaveraceae</taxon>
        <taxon>Papaveroideae</taxon>
        <taxon>Papaver</taxon>
    </lineage>
</organism>
<evidence type="ECO:0000256" key="1">
    <source>
        <dbReference type="SAM" id="SignalP"/>
    </source>
</evidence>
<accession>A0A4Y7KZZ2</accession>
<feature type="chain" id="PRO_5021186334" description="Bifunctional inhibitor/plant lipid transfer protein/seed storage helical domain-containing protein" evidence="1">
    <location>
        <begin position="25"/>
        <end position="112"/>
    </location>
</feature>
<evidence type="ECO:0000259" key="2">
    <source>
        <dbReference type="Pfam" id="PF14368"/>
    </source>
</evidence>
<dbReference type="InterPro" id="IPR016140">
    <property type="entry name" value="Bifunc_inhib/LTP/seed_store"/>
</dbReference>
<reference evidence="3 4" key="1">
    <citation type="journal article" date="2018" name="Science">
        <title>The opium poppy genome and morphinan production.</title>
        <authorList>
            <person name="Guo L."/>
            <person name="Winzer T."/>
            <person name="Yang X."/>
            <person name="Li Y."/>
            <person name="Ning Z."/>
            <person name="He Z."/>
            <person name="Teodor R."/>
            <person name="Lu Y."/>
            <person name="Bowser T.A."/>
            <person name="Graham I.A."/>
            <person name="Ye K."/>
        </authorList>
    </citation>
    <scope>NUCLEOTIDE SEQUENCE [LARGE SCALE GENOMIC DNA]</scope>
    <source>
        <strain evidence="4">cv. HN1</strain>
        <tissue evidence="3">Leaves</tissue>
    </source>
</reference>
<dbReference type="PANTHER" id="PTHR33286">
    <property type="entry name" value="BIFUNCTIONAL INHIBITOR/LIPID-TRANSFER PROTEIN/SEED STORAGE 2S ALBUMIN SUPERFAMILY PROTEIN"/>
    <property type="match status" value="1"/>
</dbReference>
<dbReference type="OrthoDB" id="653734at2759"/>
<dbReference type="Pfam" id="PF14368">
    <property type="entry name" value="LTP_2"/>
    <property type="match status" value="1"/>
</dbReference>
<name>A0A4Y7KZZ2_PAPSO</name>
<dbReference type="CDD" id="cd04660">
    <property type="entry name" value="nsLTP_like"/>
    <property type="match status" value="1"/>
</dbReference>